<protein>
    <submittedName>
        <fullName evidence="2">Uncharacterized protein</fullName>
    </submittedName>
</protein>
<evidence type="ECO:0000313" key="3">
    <source>
        <dbReference type="Proteomes" id="UP000683360"/>
    </source>
</evidence>
<dbReference type="Proteomes" id="UP000683360">
    <property type="component" value="Unassembled WGS sequence"/>
</dbReference>
<keyword evidence="3" id="KW-1185">Reference proteome</keyword>
<reference evidence="2" key="1">
    <citation type="submission" date="2021-03" db="EMBL/GenBank/DDBJ databases">
        <authorList>
            <person name="Bekaert M."/>
        </authorList>
    </citation>
    <scope>NUCLEOTIDE SEQUENCE</scope>
</reference>
<sequence length="408" mass="47009">MVKMEDPNHCNNHFAGAQDKSGRSKLDINLPTGSKFKYFSKTQDGTEFQAELNLNVSNKNAVHRKGEQKRKSDKPMRMLLPETKQRALIRICKAITYRGEEIRLKSNSIEEIYIDQETSLLISLKYSKGNMQRRKTCTLFICRGKLYSPSAFLQKVQGLGTEEFNQAIYVTAFSETDGYLNIEFMKGISKELAISIAKYNGMDAYQRSTDRPIQHHVNNNSDNDALLNDSHRNKFIEPKTVNVDSNKTVKGLRNNTGLRTQWTDRSKMKNSKVKTQSKPVRELKIYLQSVEVDFAGLVNEYFEDNMIRQAVYGFCSPDVTRRNKTSFGRPNVPWPSMHPLLPYKLRYLDENEETSDFHRNPEQHNEVQNDPNTENLDNFSSDDDTDQYDSCISECADEIDSNNDQDDD</sequence>
<feature type="region of interest" description="Disordered" evidence="1">
    <location>
        <begin position="353"/>
        <end position="391"/>
    </location>
</feature>
<dbReference type="AlphaFoldDB" id="A0A8S3RTN3"/>
<gene>
    <name evidence="2" type="ORF">MEDL_24243</name>
</gene>
<evidence type="ECO:0000313" key="2">
    <source>
        <dbReference type="EMBL" id="CAG2210126.1"/>
    </source>
</evidence>
<feature type="region of interest" description="Disordered" evidence="1">
    <location>
        <begin position="1"/>
        <end position="25"/>
    </location>
</feature>
<feature type="compositionally biased region" description="Polar residues" evidence="1">
    <location>
        <begin position="368"/>
        <end position="379"/>
    </location>
</feature>
<organism evidence="2 3">
    <name type="scientific">Mytilus edulis</name>
    <name type="common">Blue mussel</name>
    <dbReference type="NCBI Taxonomy" id="6550"/>
    <lineage>
        <taxon>Eukaryota</taxon>
        <taxon>Metazoa</taxon>
        <taxon>Spiralia</taxon>
        <taxon>Lophotrochozoa</taxon>
        <taxon>Mollusca</taxon>
        <taxon>Bivalvia</taxon>
        <taxon>Autobranchia</taxon>
        <taxon>Pteriomorphia</taxon>
        <taxon>Mytilida</taxon>
        <taxon>Mytiloidea</taxon>
        <taxon>Mytilidae</taxon>
        <taxon>Mytilinae</taxon>
        <taxon>Mytilus</taxon>
    </lineage>
</organism>
<comment type="caution">
    <text evidence="2">The sequence shown here is derived from an EMBL/GenBank/DDBJ whole genome shotgun (WGS) entry which is preliminary data.</text>
</comment>
<proteinExistence type="predicted"/>
<dbReference type="EMBL" id="CAJPWZ010001221">
    <property type="protein sequence ID" value="CAG2210126.1"/>
    <property type="molecule type" value="Genomic_DNA"/>
</dbReference>
<evidence type="ECO:0000256" key="1">
    <source>
        <dbReference type="SAM" id="MobiDB-lite"/>
    </source>
</evidence>
<dbReference type="OrthoDB" id="6110709at2759"/>
<accession>A0A8S3RTN3</accession>
<name>A0A8S3RTN3_MYTED</name>
<feature type="compositionally biased region" description="Basic and acidic residues" evidence="1">
    <location>
        <begin position="355"/>
        <end position="367"/>
    </location>
</feature>